<dbReference type="EMBL" id="MT141411">
    <property type="protein sequence ID" value="QJA60498.1"/>
    <property type="molecule type" value="Genomic_DNA"/>
</dbReference>
<evidence type="ECO:0000313" key="2">
    <source>
        <dbReference type="EMBL" id="QJA60498.1"/>
    </source>
</evidence>
<proteinExistence type="predicted"/>
<evidence type="ECO:0000313" key="3">
    <source>
        <dbReference type="EMBL" id="QJA77246.1"/>
    </source>
</evidence>
<name>A0A6M3K497_9ZZZZ</name>
<dbReference type="EMBL" id="MT142272">
    <property type="protein sequence ID" value="QJA77246.1"/>
    <property type="molecule type" value="Genomic_DNA"/>
</dbReference>
<keyword evidence="1" id="KW-0812">Transmembrane</keyword>
<organism evidence="3">
    <name type="scientific">viral metagenome</name>
    <dbReference type="NCBI Taxonomy" id="1070528"/>
    <lineage>
        <taxon>unclassified sequences</taxon>
        <taxon>metagenomes</taxon>
        <taxon>organismal metagenomes</taxon>
    </lineage>
</organism>
<keyword evidence="1" id="KW-1133">Transmembrane helix</keyword>
<accession>A0A6M3K497</accession>
<gene>
    <name evidence="3" type="ORF">MM415A01346_0002</name>
    <name evidence="2" type="ORF">MM415B01106_0005</name>
</gene>
<evidence type="ECO:0000256" key="1">
    <source>
        <dbReference type="SAM" id="Phobius"/>
    </source>
</evidence>
<dbReference type="AlphaFoldDB" id="A0A6M3K497"/>
<feature type="transmembrane region" description="Helical" evidence="1">
    <location>
        <begin position="12"/>
        <end position="39"/>
    </location>
</feature>
<protein>
    <submittedName>
        <fullName evidence="3">Uncharacterized protein</fullName>
    </submittedName>
</protein>
<reference evidence="3" key="1">
    <citation type="submission" date="2020-03" db="EMBL/GenBank/DDBJ databases">
        <title>The deep terrestrial virosphere.</title>
        <authorList>
            <person name="Holmfeldt K."/>
            <person name="Nilsson E."/>
            <person name="Simone D."/>
            <person name="Lopez-Fernandez M."/>
            <person name="Wu X."/>
            <person name="de Brujin I."/>
            <person name="Lundin D."/>
            <person name="Andersson A."/>
            <person name="Bertilsson S."/>
            <person name="Dopson M."/>
        </authorList>
    </citation>
    <scope>NUCLEOTIDE SEQUENCE</scope>
    <source>
        <strain evidence="3">MM415A01346</strain>
        <strain evidence="2">MM415B01106</strain>
    </source>
</reference>
<sequence>MKKFIINKKGIGIIGIAAIIAIIGAAVLLISTGTVQAIWSGTAGQLPPNPHWKQKYEVMSGTAGEYIYIGDPVTWNRYSGRVVVADADDADRYPAIGFAGNTASANGQPIQIVMRGILSGVTCGDGYEAISNVTPIGTPLALSNILGHVTSYQINTSGVSQYMGYAMPLSDQAVEAGVTSSTDTFYINVAAPERAQDGGWND</sequence>
<keyword evidence="1" id="KW-0472">Membrane</keyword>